<dbReference type="PANTHER" id="PTHR30250">
    <property type="entry name" value="PST FAMILY PREDICTED COLANIC ACID TRANSPORTER"/>
    <property type="match status" value="1"/>
</dbReference>
<feature type="transmembrane region" description="Helical" evidence="6">
    <location>
        <begin position="370"/>
        <end position="392"/>
    </location>
</feature>
<gene>
    <name evidence="7" type="ORF">BCF38_106163</name>
    <name evidence="8" type="ORF">SAMN05421539_106163</name>
</gene>
<evidence type="ECO:0000313" key="7">
    <source>
        <dbReference type="EMBL" id="PWJ17552.1"/>
    </source>
</evidence>
<dbReference type="InterPro" id="IPR050833">
    <property type="entry name" value="Poly_Biosynth_Transport"/>
</dbReference>
<organism evidence="8 10">
    <name type="scientific">Jannaschia seohaensis</name>
    <dbReference type="NCBI Taxonomy" id="475081"/>
    <lineage>
        <taxon>Bacteria</taxon>
        <taxon>Pseudomonadati</taxon>
        <taxon>Pseudomonadota</taxon>
        <taxon>Alphaproteobacteria</taxon>
        <taxon>Rhodobacterales</taxon>
        <taxon>Roseobacteraceae</taxon>
        <taxon>Jannaschia</taxon>
    </lineage>
</organism>
<dbReference type="Proteomes" id="UP000245839">
    <property type="component" value="Unassembled WGS sequence"/>
</dbReference>
<protein>
    <submittedName>
        <fullName evidence="8">Membrane protein involved in the export of O-antigen and teichoic acid</fullName>
    </submittedName>
    <submittedName>
        <fullName evidence="7">O-antigen/teichoic acid export membrane protein</fullName>
    </submittedName>
</protein>
<accession>A0A2Y9ATG0</accession>
<keyword evidence="3 6" id="KW-0812">Transmembrane</keyword>
<feature type="transmembrane region" description="Helical" evidence="6">
    <location>
        <begin position="269"/>
        <end position="292"/>
    </location>
</feature>
<evidence type="ECO:0000256" key="3">
    <source>
        <dbReference type="ARBA" id="ARBA00022692"/>
    </source>
</evidence>
<evidence type="ECO:0000256" key="5">
    <source>
        <dbReference type="ARBA" id="ARBA00023136"/>
    </source>
</evidence>
<evidence type="ECO:0000313" key="10">
    <source>
        <dbReference type="Proteomes" id="UP000251571"/>
    </source>
</evidence>
<evidence type="ECO:0000256" key="2">
    <source>
        <dbReference type="ARBA" id="ARBA00022475"/>
    </source>
</evidence>
<feature type="transmembrane region" description="Helical" evidence="6">
    <location>
        <begin position="27"/>
        <end position="44"/>
    </location>
</feature>
<feature type="transmembrane region" description="Helical" evidence="6">
    <location>
        <begin position="151"/>
        <end position="171"/>
    </location>
</feature>
<evidence type="ECO:0000313" key="8">
    <source>
        <dbReference type="EMBL" id="SSA47701.1"/>
    </source>
</evidence>
<sequence>MVFAVTQFAILILVARLGTPQDVGALTLASAIVTPLFFLTSMGMRDAHSVDDLVSYSRADYVALRLAGGSFALLATAAIALGLYGQDGFLVYGSAIALALVKFSGAQMALNHGMFQRAERLDFTAISNAMRGGMGLAAFGLVFWYTRALPLALLCEALAWVASYVLVDRPLLGRIGARTSWAELSRAQARTVLRLAYWILPLGLSGWCLRAALAAPPLILERHAGLAAVGLFGVLAYGHSAMLMVANSLGGAVAPRLRKYYRNGRRAPFLRTVGLMSLVCGGFGAGMVAVAWLAGDPLLELVFGVDYRRGDLLTIVIFASALSVTSAPLVAAMNAGQAFRKRLLVTASGLAAAAVVSVLLIPSYGIAGAAWSMVALTATHATLYAALFVFVLRAMPPPLPKDAPDASEGR</sequence>
<reference evidence="8 10" key="1">
    <citation type="submission" date="2016-10" db="EMBL/GenBank/DDBJ databases">
        <authorList>
            <person name="Cai Z."/>
        </authorList>
    </citation>
    <scope>NUCLEOTIDE SEQUENCE [LARGE SCALE GENOMIC DNA]</scope>
    <source>
        <strain evidence="8 10">DSM 25227</strain>
    </source>
</reference>
<feature type="transmembrane region" description="Helical" evidence="6">
    <location>
        <begin position="192"/>
        <end position="213"/>
    </location>
</feature>
<evidence type="ECO:0000256" key="4">
    <source>
        <dbReference type="ARBA" id="ARBA00022989"/>
    </source>
</evidence>
<keyword evidence="4 6" id="KW-1133">Transmembrane helix</keyword>
<feature type="transmembrane region" description="Helical" evidence="6">
    <location>
        <begin position="123"/>
        <end position="145"/>
    </location>
</feature>
<feature type="transmembrane region" description="Helical" evidence="6">
    <location>
        <begin position="312"/>
        <end position="331"/>
    </location>
</feature>
<feature type="transmembrane region" description="Helical" evidence="6">
    <location>
        <begin position="90"/>
        <end position="111"/>
    </location>
</feature>
<dbReference type="EMBL" id="QGDJ01000006">
    <property type="protein sequence ID" value="PWJ17552.1"/>
    <property type="molecule type" value="Genomic_DNA"/>
</dbReference>
<keyword evidence="2" id="KW-1003">Cell membrane</keyword>
<proteinExistence type="predicted"/>
<dbReference type="AlphaFoldDB" id="A0A2Y9ATG0"/>
<dbReference type="GO" id="GO:0005886">
    <property type="term" value="C:plasma membrane"/>
    <property type="evidence" value="ECO:0007669"/>
    <property type="project" value="UniProtKB-SubCell"/>
</dbReference>
<dbReference type="PANTHER" id="PTHR30250:SF11">
    <property type="entry name" value="O-ANTIGEN TRANSPORTER-RELATED"/>
    <property type="match status" value="1"/>
</dbReference>
<reference evidence="7 9" key="2">
    <citation type="submission" date="2018-03" db="EMBL/GenBank/DDBJ databases">
        <title>Genomic Encyclopedia of Archaeal and Bacterial Type Strains, Phase II (KMG-II): from individual species to whole genera.</title>
        <authorList>
            <person name="Goeker M."/>
        </authorList>
    </citation>
    <scope>NUCLEOTIDE SEQUENCE [LARGE SCALE GENOMIC DNA]</scope>
    <source>
        <strain evidence="7 9">DSM 25227</strain>
    </source>
</reference>
<keyword evidence="5 6" id="KW-0472">Membrane</keyword>
<feature type="transmembrane region" description="Helical" evidence="6">
    <location>
        <begin position="225"/>
        <end position="249"/>
    </location>
</feature>
<feature type="transmembrane region" description="Helical" evidence="6">
    <location>
        <begin position="343"/>
        <end position="364"/>
    </location>
</feature>
<feature type="transmembrane region" description="Helical" evidence="6">
    <location>
        <begin position="64"/>
        <end position="84"/>
    </location>
</feature>
<dbReference type="Proteomes" id="UP000251571">
    <property type="component" value="Unassembled WGS sequence"/>
</dbReference>
<comment type="subcellular location">
    <subcellularLocation>
        <location evidence="1">Cell membrane</location>
        <topology evidence="1">Multi-pass membrane protein</topology>
    </subcellularLocation>
</comment>
<evidence type="ECO:0000313" key="9">
    <source>
        <dbReference type="Proteomes" id="UP000245839"/>
    </source>
</evidence>
<keyword evidence="9" id="KW-1185">Reference proteome</keyword>
<evidence type="ECO:0000256" key="6">
    <source>
        <dbReference type="SAM" id="Phobius"/>
    </source>
</evidence>
<dbReference type="RefSeq" id="WP_109564970.1">
    <property type="nucleotide sequence ID" value="NZ_QGDJ01000006.1"/>
</dbReference>
<name>A0A2Y9ATG0_9RHOB</name>
<evidence type="ECO:0000256" key="1">
    <source>
        <dbReference type="ARBA" id="ARBA00004651"/>
    </source>
</evidence>
<dbReference type="EMBL" id="UETC01000006">
    <property type="protein sequence ID" value="SSA47701.1"/>
    <property type="molecule type" value="Genomic_DNA"/>
</dbReference>